<evidence type="ECO:0008006" key="11">
    <source>
        <dbReference type="Google" id="ProtNLM"/>
    </source>
</evidence>
<organism evidence="9 10">
    <name type="scientific">Stomoxys calcitrans</name>
    <name type="common">Stable fly</name>
    <name type="synonym">Conops calcitrans</name>
    <dbReference type="NCBI Taxonomy" id="35570"/>
    <lineage>
        <taxon>Eukaryota</taxon>
        <taxon>Metazoa</taxon>
        <taxon>Ecdysozoa</taxon>
        <taxon>Arthropoda</taxon>
        <taxon>Hexapoda</taxon>
        <taxon>Insecta</taxon>
        <taxon>Pterygota</taxon>
        <taxon>Neoptera</taxon>
        <taxon>Endopterygota</taxon>
        <taxon>Diptera</taxon>
        <taxon>Brachycera</taxon>
        <taxon>Muscomorpha</taxon>
        <taxon>Muscoidea</taxon>
        <taxon>Muscidae</taxon>
        <taxon>Stomoxys</taxon>
    </lineage>
</organism>
<dbReference type="KEGG" id="scac:106084411"/>
<dbReference type="OrthoDB" id="77878at2759"/>
<evidence type="ECO:0000256" key="1">
    <source>
        <dbReference type="ARBA" id="ARBA00007387"/>
    </source>
</evidence>
<accession>A0A1I8Q7G4</accession>
<sequence length="389" mass="44240">MGDKKSYSSAATTTTTTITTTSMKGDNNQHGEGGNKTSTVRRFLESAGPRKPPATGATGLNNQQQLLQNIVRPNDTLEYIIKFPTPQYRNEATTTTNGNNGFDQPEADDFVFVYNDTNVPIVMLLGWAGCQDRYLMKYSKIYEDRGLITVRYTAPVDTLFWKRREMFPIGEKILKLIYDMNFDSHPVIFHLFSNGGAYLYQHISLAIRKHRTPLQVRGMILDSAPGERRMLGLYRAVTAIYGKERKKCHCVTAIIITITLGIMWFVEETFSAFKSLFVKTEPIQTNPFHDLKNEPNEYPQLFLYSKGDVVIPHTDVEHFINIRQQQGVDVTSVCFEDAEHVKIYTKYPQQYIQCVCNFINNCLAAPFKPAMDSFNSTSTTPTSTSMKYD</sequence>
<keyword evidence="2 8" id="KW-0812">Transmembrane</keyword>
<keyword evidence="5" id="KW-0539">Nucleus</keyword>
<keyword evidence="4 8" id="KW-0472">Membrane</keyword>
<feature type="compositionally biased region" description="Low complexity" evidence="7">
    <location>
        <begin position="12"/>
        <end position="21"/>
    </location>
</feature>
<keyword evidence="3 8" id="KW-1133">Transmembrane helix</keyword>
<evidence type="ECO:0000256" key="4">
    <source>
        <dbReference type="ARBA" id="ARBA00023136"/>
    </source>
</evidence>
<dbReference type="Proteomes" id="UP000095300">
    <property type="component" value="Unassembled WGS sequence"/>
</dbReference>
<dbReference type="Pfam" id="PF05705">
    <property type="entry name" value="DUF829"/>
    <property type="match status" value="1"/>
</dbReference>
<dbReference type="InterPro" id="IPR008547">
    <property type="entry name" value="DUF829_TMEM53"/>
</dbReference>
<feature type="transmembrane region" description="Helical" evidence="8">
    <location>
        <begin position="248"/>
        <end position="266"/>
    </location>
</feature>
<dbReference type="PANTHER" id="PTHR12265:SF30">
    <property type="entry name" value="TRANSMEMBRANE PROTEIN 53"/>
    <property type="match status" value="1"/>
</dbReference>
<dbReference type="SUPFAM" id="SSF53474">
    <property type="entry name" value="alpha/beta-Hydrolases"/>
    <property type="match status" value="1"/>
</dbReference>
<dbReference type="EnsemblMetazoa" id="SCAU014599-RA">
    <property type="protein sequence ID" value="SCAU014599-PA"/>
    <property type="gene ID" value="SCAU014599"/>
</dbReference>
<evidence type="ECO:0000256" key="5">
    <source>
        <dbReference type="ARBA" id="ARBA00023242"/>
    </source>
</evidence>
<dbReference type="InterPro" id="IPR029058">
    <property type="entry name" value="AB_hydrolase_fold"/>
</dbReference>
<comment type="subcellular location">
    <subcellularLocation>
        <location evidence="6">Nucleus outer membrane</location>
        <topology evidence="6">Single-pass membrane protein</topology>
    </subcellularLocation>
</comment>
<evidence type="ECO:0000256" key="6">
    <source>
        <dbReference type="ARBA" id="ARBA00034303"/>
    </source>
</evidence>
<dbReference type="GO" id="GO:0005640">
    <property type="term" value="C:nuclear outer membrane"/>
    <property type="evidence" value="ECO:0007669"/>
    <property type="project" value="UniProtKB-SubCell"/>
</dbReference>
<dbReference type="AlphaFoldDB" id="A0A1I8Q7G4"/>
<gene>
    <name evidence="9" type="primary">106084411</name>
</gene>
<feature type="region of interest" description="Disordered" evidence="7">
    <location>
        <begin position="1"/>
        <end position="36"/>
    </location>
</feature>
<dbReference type="VEuPathDB" id="VectorBase:SCAU014599"/>
<evidence type="ECO:0000313" key="9">
    <source>
        <dbReference type="EnsemblMetazoa" id="SCAU014599-PA"/>
    </source>
</evidence>
<comment type="similarity">
    <text evidence="1">Belongs to the TMEM53 family.</text>
</comment>
<evidence type="ECO:0000256" key="2">
    <source>
        <dbReference type="ARBA" id="ARBA00022692"/>
    </source>
</evidence>
<feature type="compositionally biased region" description="Polar residues" evidence="7">
    <location>
        <begin position="22"/>
        <end position="36"/>
    </location>
</feature>
<evidence type="ECO:0000256" key="3">
    <source>
        <dbReference type="ARBA" id="ARBA00022989"/>
    </source>
</evidence>
<evidence type="ECO:0000256" key="7">
    <source>
        <dbReference type="SAM" id="MobiDB-lite"/>
    </source>
</evidence>
<evidence type="ECO:0000256" key="8">
    <source>
        <dbReference type="SAM" id="Phobius"/>
    </source>
</evidence>
<evidence type="ECO:0000313" key="10">
    <source>
        <dbReference type="Proteomes" id="UP000095300"/>
    </source>
</evidence>
<dbReference type="PANTHER" id="PTHR12265">
    <property type="entry name" value="TRANSMEMBRANE PROTEIN 53"/>
    <property type="match status" value="1"/>
</dbReference>
<name>A0A1I8Q7G4_STOCA</name>
<keyword evidence="10" id="KW-1185">Reference proteome</keyword>
<protein>
    <recommendedName>
        <fullName evidence="11">Transmembrane protein 53</fullName>
    </recommendedName>
</protein>
<proteinExistence type="inferred from homology"/>
<reference evidence="9" key="1">
    <citation type="submission" date="2020-05" db="UniProtKB">
        <authorList>
            <consortium name="EnsemblMetazoa"/>
        </authorList>
    </citation>
    <scope>IDENTIFICATION</scope>
    <source>
        <strain evidence="9">USDA</strain>
    </source>
</reference>